<feature type="region of interest" description="Disordered" evidence="1">
    <location>
        <begin position="1"/>
        <end position="70"/>
    </location>
</feature>
<evidence type="ECO:0000313" key="3">
    <source>
        <dbReference type="Proteomes" id="UP001152049"/>
    </source>
</evidence>
<comment type="caution">
    <text evidence="2">The sequence shown here is derived from an EMBL/GenBank/DDBJ whole genome shotgun (WGS) entry which is preliminary data.</text>
</comment>
<dbReference type="Proteomes" id="UP001152049">
    <property type="component" value="Unassembled WGS sequence"/>
</dbReference>
<protein>
    <submittedName>
        <fullName evidence="2">Uncharacterized protein</fullName>
    </submittedName>
</protein>
<feature type="compositionally biased region" description="Pro residues" evidence="1">
    <location>
        <begin position="37"/>
        <end position="52"/>
    </location>
</feature>
<reference evidence="2" key="1">
    <citation type="submission" date="2022-09" db="EMBL/GenBank/DDBJ databases">
        <title>Fusarium specimens isolated from Avocado Roots.</title>
        <authorList>
            <person name="Stajich J."/>
            <person name="Roper C."/>
            <person name="Heimlech-Rivalta G."/>
        </authorList>
    </citation>
    <scope>NUCLEOTIDE SEQUENCE</scope>
    <source>
        <strain evidence="2">CF00136</strain>
    </source>
</reference>
<accession>A0A9W8VCW5</accession>
<dbReference type="EMBL" id="JAOQAZ010000014">
    <property type="protein sequence ID" value="KAJ4259607.1"/>
    <property type="molecule type" value="Genomic_DNA"/>
</dbReference>
<dbReference type="OrthoDB" id="5098193at2759"/>
<keyword evidence="3" id="KW-1185">Reference proteome</keyword>
<sequence>MSYHSDPFAGQSDPSLPVIAQENFSTQHPGPLVSNPPFGPPTFQPQPGPPRGPDSGYNSESASQVNFDSNSWVPSAHQAITNALQASGYANGPVDMAAMGMLPGQYAEPDYGSVEPPTVPPNTPIQGVSRLVAPAMPYGADASAP</sequence>
<dbReference type="AlphaFoldDB" id="A0A9W8VCW5"/>
<gene>
    <name evidence="2" type="ORF">NW762_007537</name>
</gene>
<proteinExistence type="predicted"/>
<evidence type="ECO:0000313" key="2">
    <source>
        <dbReference type="EMBL" id="KAJ4259607.1"/>
    </source>
</evidence>
<organism evidence="2 3">
    <name type="scientific">Fusarium torreyae</name>
    <dbReference type="NCBI Taxonomy" id="1237075"/>
    <lineage>
        <taxon>Eukaryota</taxon>
        <taxon>Fungi</taxon>
        <taxon>Dikarya</taxon>
        <taxon>Ascomycota</taxon>
        <taxon>Pezizomycotina</taxon>
        <taxon>Sordariomycetes</taxon>
        <taxon>Hypocreomycetidae</taxon>
        <taxon>Hypocreales</taxon>
        <taxon>Nectriaceae</taxon>
        <taxon>Fusarium</taxon>
    </lineage>
</organism>
<evidence type="ECO:0000256" key="1">
    <source>
        <dbReference type="SAM" id="MobiDB-lite"/>
    </source>
</evidence>
<name>A0A9W8VCW5_9HYPO</name>
<feature type="compositionally biased region" description="Polar residues" evidence="1">
    <location>
        <begin position="56"/>
        <end position="70"/>
    </location>
</feature>